<dbReference type="GO" id="GO:0005886">
    <property type="term" value="C:plasma membrane"/>
    <property type="evidence" value="ECO:0007669"/>
    <property type="project" value="UniProtKB-SubCell"/>
</dbReference>
<keyword evidence="5 6" id="KW-0472">Membrane</keyword>
<dbReference type="InterPro" id="IPR050189">
    <property type="entry name" value="MFS_Efflux_Transporters"/>
</dbReference>
<evidence type="ECO:0000256" key="5">
    <source>
        <dbReference type="ARBA" id="ARBA00023136"/>
    </source>
</evidence>
<feature type="transmembrane region" description="Helical" evidence="6">
    <location>
        <begin position="306"/>
        <end position="325"/>
    </location>
</feature>
<comment type="caution">
    <text evidence="8">The sequence shown here is derived from an EMBL/GenBank/DDBJ whole genome shotgun (WGS) entry which is preliminary data.</text>
</comment>
<dbReference type="RefSeq" id="WP_261515292.1">
    <property type="nucleotide sequence ID" value="NZ_JAODNV010000009.1"/>
</dbReference>
<keyword evidence="9" id="KW-1185">Reference proteome</keyword>
<dbReference type="PANTHER" id="PTHR43124:SF3">
    <property type="entry name" value="CHLORAMPHENICOL EFFLUX PUMP RV0191"/>
    <property type="match status" value="1"/>
</dbReference>
<feature type="transmembrane region" description="Helical" evidence="6">
    <location>
        <begin position="250"/>
        <end position="269"/>
    </location>
</feature>
<dbReference type="Proteomes" id="UP001149009">
    <property type="component" value="Unassembled WGS sequence"/>
</dbReference>
<gene>
    <name evidence="8" type="ORF">NYR54_08945</name>
</gene>
<dbReference type="Gene3D" id="1.20.1250.20">
    <property type="entry name" value="MFS general substrate transporter like domains"/>
    <property type="match status" value="2"/>
</dbReference>
<dbReference type="PANTHER" id="PTHR43124">
    <property type="entry name" value="PURINE EFFLUX PUMP PBUE"/>
    <property type="match status" value="1"/>
</dbReference>
<dbReference type="InterPro" id="IPR036259">
    <property type="entry name" value="MFS_trans_sf"/>
</dbReference>
<feature type="transmembrane region" description="Helical" evidence="6">
    <location>
        <begin position="139"/>
        <end position="157"/>
    </location>
</feature>
<evidence type="ECO:0000313" key="8">
    <source>
        <dbReference type="EMBL" id="MCT8990418.1"/>
    </source>
</evidence>
<evidence type="ECO:0000259" key="7">
    <source>
        <dbReference type="PROSITE" id="PS50850"/>
    </source>
</evidence>
<dbReference type="EMBL" id="JAODNV010000009">
    <property type="protein sequence ID" value="MCT8990418.1"/>
    <property type="molecule type" value="Genomic_DNA"/>
</dbReference>
<keyword evidence="4 6" id="KW-1133">Transmembrane helix</keyword>
<sequence>MRKLALKTLSRPWPAVLLIFGAGVAGSFQLGKASLALAQVKAELGLSLATVSWLVSAFAVVGAVAGVPVGLFADRLGARRMAVGGLVLMGVGSLLGTLAPDAASLLAMRVVEGLGFVGVVVAGPALIDAAAPTAIRQRAMALWATFMPFGMTLILLASPLLDLIAWRGFWLLNTALLFLYAALLALSPLPPTPRPERFRPILRDMLDTAVSPGPWTLAGLFGSMSAAYFAMFGLLPMYFSERFGLTNEMAGLVAAAAIAASGFGNLACGQLLARGFGPTRLLFAGFTGIAVCGVGIFGPFSPLPLAFALCILFSFASGLIPVVIFDSAPRLSPRPDLLGVTIGFGMQGSNLGLLAGPPLAGGVAAAFGWSAIAVLIVGIALAAALVVALFHKRRSREYPAVAEKA</sequence>
<feature type="domain" description="Major facilitator superfamily (MFS) profile" evidence="7">
    <location>
        <begin position="15"/>
        <end position="396"/>
    </location>
</feature>
<feature type="transmembrane region" description="Helical" evidence="6">
    <location>
        <begin position="169"/>
        <end position="189"/>
    </location>
</feature>
<dbReference type="PROSITE" id="PS50850">
    <property type="entry name" value="MFS"/>
    <property type="match status" value="1"/>
</dbReference>
<feature type="transmembrane region" description="Helical" evidence="6">
    <location>
        <begin position="48"/>
        <end position="69"/>
    </location>
</feature>
<feature type="transmembrane region" description="Helical" evidence="6">
    <location>
        <begin position="367"/>
        <end position="390"/>
    </location>
</feature>
<dbReference type="SUPFAM" id="SSF103473">
    <property type="entry name" value="MFS general substrate transporter"/>
    <property type="match status" value="1"/>
</dbReference>
<feature type="transmembrane region" description="Helical" evidence="6">
    <location>
        <begin position="215"/>
        <end position="238"/>
    </location>
</feature>
<dbReference type="GO" id="GO:0022857">
    <property type="term" value="F:transmembrane transporter activity"/>
    <property type="evidence" value="ECO:0007669"/>
    <property type="project" value="InterPro"/>
</dbReference>
<evidence type="ECO:0000256" key="3">
    <source>
        <dbReference type="ARBA" id="ARBA00022692"/>
    </source>
</evidence>
<dbReference type="Pfam" id="PF07690">
    <property type="entry name" value="MFS_1"/>
    <property type="match status" value="1"/>
</dbReference>
<feature type="transmembrane region" description="Helical" evidence="6">
    <location>
        <begin position="281"/>
        <end position="300"/>
    </location>
</feature>
<keyword evidence="3 6" id="KW-0812">Transmembrane</keyword>
<proteinExistence type="predicted"/>
<organism evidence="8 9">
    <name type="scientific">Chelativorans petroleitrophicus</name>
    <dbReference type="NCBI Taxonomy" id="2975484"/>
    <lineage>
        <taxon>Bacteria</taxon>
        <taxon>Pseudomonadati</taxon>
        <taxon>Pseudomonadota</taxon>
        <taxon>Alphaproteobacteria</taxon>
        <taxon>Hyphomicrobiales</taxon>
        <taxon>Phyllobacteriaceae</taxon>
        <taxon>Chelativorans</taxon>
    </lineage>
</organism>
<dbReference type="InterPro" id="IPR011701">
    <property type="entry name" value="MFS"/>
</dbReference>
<keyword evidence="2" id="KW-1003">Cell membrane</keyword>
<feature type="transmembrane region" description="Helical" evidence="6">
    <location>
        <begin position="106"/>
        <end position="127"/>
    </location>
</feature>
<dbReference type="InterPro" id="IPR020846">
    <property type="entry name" value="MFS_dom"/>
</dbReference>
<reference evidence="8" key="1">
    <citation type="submission" date="2022-08" db="EMBL/GenBank/DDBJ databases">
        <title>Chelativorans sichuanense sp. nov., a paraffin oil-degrading bacterium isolated from a mixture of oil-based drill cuttings and paddy soil.</title>
        <authorList>
            <person name="Yu J."/>
            <person name="Liu H."/>
            <person name="Chen Q."/>
        </authorList>
    </citation>
    <scope>NUCLEOTIDE SEQUENCE</scope>
    <source>
        <strain evidence="8">SCAU 2101</strain>
    </source>
</reference>
<comment type="subcellular location">
    <subcellularLocation>
        <location evidence="1">Cell membrane</location>
        <topology evidence="1">Multi-pass membrane protein</topology>
    </subcellularLocation>
</comment>
<evidence type="ECO:0000256" key="6">
    <source>
        <dbReference type="SAM" id="Phobius"/>
    </source>
</evidence>
<evidence type="ECO:0000256" key="4">
    <source>
        <dbReference type="ARBA" id="ARBA00022989"/>
    </source>
</evidence>
<feature type="transmembrane region" description="Helical" evidence="6">
    <location>
        <begin position="81"/>
        <end position="100"/>
    </location>
</feature>
<name>A0A9X2X830_9HYPH</name>
<evidence type="ECO:0000256" key="1">
    <source>
        <dbReference type="ARBA" id="ARBA00004651"/>
    </source>
</evidence>
<accession>A0A9X2X830</accession>
<dbReference type="AlphaFoldDB" id="A0A9X2X830"/>
<evidence type="ECO:0000313" key="9">
    <source>
        <dbReference type="Proteomes" id="UP001149009"/>
    </source>
</evidence>
<protein>
    <submittedName>
        <fullName evidence="8">MFS transporter</fullName>
    </submittedName>
</protein>
<feature type="transmembrane region" description="Helical" evidence="6">
    <location>
        <begin position="337"/>
        <end position="355"/>
    </location>
</feature>
<evidence type="ECO:0000256" key="2">
    <source>
        <dbReference type="ARBA" id="ARBA00022475"/>
    </source>
</evidence>